<dbReference type="RefSeq" id="WP_132595390.1">
    <property type="nucleotide sequence ID" value="NZ_SMKO01000025.1"/>
</dbReference>
<gene>
    <name evidence="1" type="ORF">E1292_13030</name>
</gene>
<comment type="caution">
    <text evidence="1">The sequence shown here is derived from an EMBL/GenBank/DDBJ whole genome shotgun (WGS) entry which is preliminary data.</text>
</comment>
<evidence type="ECO:0000313" key="2">
    <source>
        <dbReference type="Proteomes" id="UP000295258"/>
    </source>
</evidence>
<name>A0A4R4VPA0_9ACTN</name>
<dbReference type="AlphaFoldDB" id="A0A4R4VPA0"/>
<reference evidence="1 2" key="1">
    <citation type="submission" date="2019-03" db="EMBL/GenBank/DDBJ databases">
        <title>Draft genome sequences of novel Actinobacteria.</title>
        <authorList>
            <person name="Sahin N."/>
            <person name="Ay H."/>
            <person name="Saygin H."/>
        </authorList>
    </citation>
    <scope>NUCLEOTIDE SEQUENCE [LARGE SCALE GENOMIC DNA]</scope>
    <source>
        <strain evidence="1 2">KC310</strain>
    </source>
</reference>
<protein>
    <submittedName>
        <fullName evidence="1">Uncharacterized protein</fullName>
    </submittedName>
</protein>
<sequence length="90" mass="9775">MRTVTDPVRHDHIEVDVVVFAPAMPGERKRVLRLGGVKRGRRMGPGRVVRFDAKGHDVWDALTCCGGVGFDAAVAGESDVRRGGLEETYG</sequence>
<dbReference type="Proteomes" id="UP000295258">
    <property type="component" value="Unassembled WGS sequence"/>
</dbReference>
<organism evidence="1 2">
    <name type="scientific">Nonomuraea deserti</name>
    <dbReference type="NCBI Taxonomy" id="1848322"/>
    <lineage>
        <taxon>Bacteria</taxon>
        <taxon>Bacillati</taxon>
        <taxon>Actinomycetota</taxon>
        <taxon>Actinomycetes</taxon>
        <taxon>Streptosporangiales</taxon>
        <taxon>Streptosporangiaceae</taxon>
        <taxon>Nonomuraea</taxon>
    </lineage>
</organism>
<keyword evidence="2" id="KW-1185">Reference proteome</keyword>
<evidence type="ECO:0000313" key="1">
    <source>
        <dbReference type="EMBL" id="TDD07679.1"/>
    </source>
</evidence>
<accession>A0A4R4VPA0</accession>
<proteinExistence type="predicted"/>
<dbReference type="EMBL" id="SMKO01000025">
    <property type="protein sequence ID" value="TDD07679.1"/>
    <property type="molecule type" value="Genomic_DNA"/>
</dbReference>